<dbReference type="Pfam" id="PF13412">
    <property type="entry name" value="HTH_24"/>
    <property type="match status" value="1"/>
</dbReference>
<sequence>MSLSVYTPPFTITNQMIDRIASISELVGTLSAAGAVNKNPHLRRNNRIKTIHSSLAIENNTLTLAQVTAVIDGKSVLGPPKEIREVTNAYEAYDLLLKLNPYQVEDLLKAHKIMMKDLVHESGMFRTTGVGVFAGTRLVHMAPPAELVPEQVTNLLAWCKSSDVHPLIKSCVLHAEIEFIHPFVDGNGRMGRMWQTLILSKWKPLFAWIPVESLIEKHQERYYAALGDAGKTGNNTQFVEFMLEVLERSLKEIRKMQRYDTVNDTVSDTVNEPAFDTVYETVNLSEKERLVLKYLKNNESITIQELTKKTGFSRPTITRCLASLKEKNLVTRSGSDKTGKWVVLF</sequence>
<dbReference type="InterPro" id="IPR040198">
    <property type="entry name" value="Fido_containing"/>
</dbReference>
<dbReference type="PROSITE" id="PS51459">
    <property type="entry name" value="FIDO"/>
    <property type="match status" value="1"/>
</dbReference>
<dbReference type="Pfam" id="PF02661">
    <property type="entry name" value="Fic"/>
    <property type="match status" value="1"/>
</dbReference>
<dbReference type="InterPro" id="IPR003812">
    <property type="entry name" value="Fido"/>
</dbReference>
<dbReference type="InterPro" id="IPR036388">
    <property type="entry name" value="WH-like_DNA-bd_sf"/>
</dbReference>
<dbReference type="Gene3D" id="1.10.10.10">
    <property type="entry name" value="Winged helix-like DNA-binding domain superfamily/Winged helix DNA-binding domain"/>
    <property type="match status" value="1"/>
</dbReference>
<dbReference type="GO" id="GO:0003700">
    <property type="term" value="F:DNA-binding transcription factor activity"/>
    <property type="evidence" value="ECO:0007669"/>
    <property type="project" value="InterPro"/>
</dbReference>
<dbReference type="SUPFAM" id="SSF140931">
    <property type="entry name" value="Fic-like"/>
    <property type="match status" value="1"/>
</dbReference>
<proteinExistence type="predicted"/>
<dbReference type="SUPFAM" id="SSF46785">
    <property type="entry name" value="Winged helix' DNA-binding domain"/>
    <property type="match status" value="1"/>
</dbReference>
<dbReference type="Gene3D" id="1.10.3290.10">
    <property type="entry name" value="Fido-like domain"/>
    <property type="match status" value="1"/>
</dbReference>
<comment type="caution">
    <text evidence="2">The sequence shown here is derived from an EMBL/GenBank/DDBJ whole genome shotgun (WGS) entry which is preliminary data.</text>
</comment>
<dbReference type="EMBL" id="JAWDKA010000002">
    <property type="protein sequence ID" value="MDV0441309.1"/>
    <property type="molecule type" value="Genomic_DNA"/>
</dbReference>
<dbReference type="InterPro" id="IPR011991">
    <property type="entry name" value="ArsR-like_HTH"/>
</dbReference>
<dbReference type="InterPro" id="IPR036390">
    <property type="entry name" value="WH_DNA-bd_sf"/>
</dbReference>
<gene>
    <name evidence="2" type="ORF">McpAg1_04940</name>
</gene>
<dbReference type="CDD" id="cd00090">
    <property type="entry name" value="HTH_ARSR"/>
    <property type="match status" value="1"/>
</dbReference>
<evidence type="ECO:0000313" key="3">
    <source>
        <dbReference type="Proteomes" id="UP001273136"/>
    </source>
</evidence>
<keyword evidence="3" id="KW-1185">Reference proteome</keyword>
<feature type="domain" description="Fido" evidence="1">
    <location>
        <begin position="102"/>
        <end position="244"/>
    </location>
</feature>
<dbReference type="PANTHER" id="PTHR13504:SF38">
    <property type="entry name" value="FIDO DOMAIN-CONTAINING PROTEIN"/>
    <property type="match status" value="1"/>
</dbReference>
<reference evidence="2" key="1">
    <citation type="submission" date="2023-06" db="EMBL/GenBank/DDBJ databases">
        <title>Genome sequence of Methancorpusculaceae sp. Ag1.</title>
        <authorList>
            <person name="Protasov E."/>
            <person name="Platt K."/>
            <person name="Poehlein A."/>
            <person name="Daniel R."/>
            <person name="Brune A."/>
        </authorList>
    </citation>
    <scope>NUCLEOTIDE SEQUENCE</scope>
    <source>
        <strain evidence="2">Ag1</strain>
    </source>
</reference>
<evidence type="ECO:0000259" key="1">
    <source>
        <dbReference type="PROSITE" id="PS51459"/>
    </source>
</evidence>
<accession>A0AAE4MBW4</accession>
<dbReference type="InterPro" id="IPR036597">
    <property type="entry name" value="Fido-like_dom_sf"/>
</dbReference>
<dbReference type="Proteomes" id="UP001273136">
    <property type="component" value="Unassembled WGS sequence"/>
</dbReference>
<dbReference type="AlphaFoldDB" id="A0AAE4MBW4"/>
<dbReference type="PANTHER" id="PTHR13504">
    <property type="entry name" value="FIDO DOMAIN-CONTAINING PROTEIN DDB_G0283145"/>
    <property type="match status" value="1"/>
</dbReference>
<name>A0AAE4MBW4_9EURY</name>
<organism evidence="2 3">
    <name type="scientific">Methanorbis furvi</name>
    <dbReference type="NCBI Taxonomy" id="3028299"/>
    <lineage>
        <taxon>Archaea</taxon>
        <taxon>Methanobacteriati</taxon>
        <taxon>Methanobacteriota</taxon>
        <taxon>Stenosarchaea group</taxon>
        <taxon>Methanomicrobia</taxon>
        <taxon>Methanomicrobiales</taxon>
        <taxon>Methanocorpusculaceae</taxon>
        <taxon>Methanorbis</taxon>
    </lineage>
</organism>
<protein>
    <recommendedName>
        <fullName evidence="1">Fido domain-containing protein</fullName>
    </recommendedName>
</protein>
<evidence type="ECO:0000313" key="2">
    <source>
        <dbReference type="EMBL" id="MDV0441309.1"/>
    </source>
</evidence>